<accession>A0ABR4GEM1</accession>
<evidence type="ECO:0000313" key="2">
    <source>
        <dbReference type="EMBL" id="KAL2797494.1"/>
    </source>
</evidence>
<organism evidence="2 3">
    <name type="scientific">Aspergillus keveii</name>
    <dbReference type="NCBI Taxonomy" id="714993"/>
    <lineage>
        <taxon>Eukaryota</taxon>
        <taxon>Fungi</taxon>
        <taxon>Dikarya</taxon>
        <taxon>Ascomycota</taxon>
        <taxon>Pezizomycotina</taxon>
        <taxon>Eurotiomycetes</taxon>
        <taxon>Eurotiomycetidae</taxon>
        <taxon>Eurotiales</taxon>
        <taxon>Aspergillaceae</taxon>
        <taxon>Aspergillus</taxon>
        <taxon>Aspergillus subgen. Nidulantes</taxon>
    </lineage>
</organism>
<feature type="region of interest" description="Disordered" evidence="1">
    <location>
        <begin position="46"/>
        <end position="77"/>
    </location>
</feature>
<dbReference type="EMBL" id="JBFTWV010000019">
    <property type="protein sequence ID" value="KAL2797494.1"/>
    <property type="molecule type" value="Genomic_DNA"/>
</dbReference>
<evidence type="ECO:0000313" key="3">
    <source>
        <dbReference type="Proteomes" id="UP001610563"/>
    </source>
</evidence>
<keyword evidence="3" id="KW-1185">Reference proteome</keyword>
<protein>
    <submittedName>
        <fullName evidence="2">Uncharacterized protein</fullName>
    </submittedName>
</protein>
<comment type="caution">
    <text evidence="2">The sequence shown here is derived from an EMBL/GenBank/DDBJ whole genome shotgun (WGS) entry which is preliminary data.</text>
</comment>
<proteinExistence type="predicted"/>
<evidence type="ECO:0000256" key="1">
    <source>
        <dbReference type="SAM" id="MobiDB-lite"/>
    </source>
</evidence>
<sequence>MTRRRGLSGSFAGKNCRILPPPTVLNIPRPGPLCPAACKRCFLASESSPEGTTRGLGKRQTPRRYTAPHQLPSALFL</sequence>
<dbReference type="Proteomes" id="UP001610563">
    <property type="component" value="Unassembled WGS sequence"/>
</dbReference>
<gene>
    <name evidence="2" type="ORF">BJX66DRAFT_297911</name>
</gene>
<name>A0ABR4GEM1_9EURO</name>
<reference evidence="2 3" key="1">
    <citation type="submission" date="2024-07" db="EMBL/GenBank/DDBJ databases">
        <title>Section-level genome sequencing and comparative genomics of Aspergillus sections Usti and Cavernicolus.</title>
        <authorList>
            <consortium name="Lawrence Berkeley National Laboratory"/>
            <person name="Nybo J.L."/>
            <person name="Vesth T.C."/>
            <person name="Theobald S."/>
            <person name="Frisvad J.C."/>
            <person name="Larsen T.O."/>
            <person name="Kjaerboelling I."/>
            <person name="Rothschild-Mancinelli K."/>
            <person name="Lyhne E.K."/>
            <person name="Kogle M.E."/>
            <person name="Barry K."/>
            <person name="Clum A."/>
            <person name="Na H."/>
            <person name="Ledsgaard L."/>
            <person name="Lin J."/>
            <person name="Lipzen A."/>
            <person name="Kuo A."/>
            <person name="Riley R."/>
            <person name="Mondo S."/>
            <person name="Labutti K."/>
            <person name="Haridas S."/>
            <person name="Pangalinan J."/>
            <person name="Salamov A.A."/>
            <person name="Simmons B.A."/>
            <person name="Magnuson J.K."/>
            <person name="Chen J."/>
            <person name="Drula E."/>
            <person name="Henrissat B."/>
            <person name="Wiebenga A."/>
            <person name="Lubbers R.J."/>
            <person name="Gomes A.C."/>
            <person name="Makela M.R."/>
            <person name="Stajich J."/>
            <person name="Grigoriev I.V."/>
            <person name="Mortensen U.H."/>
            <person name="De Vries R.P."/>
            <person name="Baker S.E."/>
            <person name="Andersen M.R."/>
        </authorList>
    </citation>
    <scope>NUCLEOTIDE SEQUENCE [LARGE SCALE GENOMIC DNA]</scope>
    <source>
        <strain evidence="2 3">CBS 209.92</strain>
    </source>
</reference>